<dbReference type="GO" id="GO:0016740">
    <property type="term" value="F:transferase activity"/>
    <property type="evidence" value="ECO:0007669"/>
    <property type="project" value="UniProtKB-KW"/>
</dbReference>
<evidence type="ECO:0000256" key="3">
    <source>
        <dbReference type="ARBA" id="ARBA00024799"/>
    </source>
</evidence>
<comment type="subunit">
    <text evidence="2 6">Heterotrimer of A, B and C subunits.</text>
</comment>
<comment type="catalytic activity">
    <reaction evidence="4 6">
        <text>L-aspartyl-tRNA(Asn) + L-glutamine + ATP + H2O = L-asparaginyl-tRNA(Asn) + L-glutamate + ADP + phosphate + 2 H(+)</text>
        <dbReference type="Rhea" id="RHEA:14513"/>
        <dbReference type="Rhea" id="RHEA-COMP:9674"/>
        <dbReference type="Rhea" id="RHEA-COMP:9677"/>
        <dbReference type="ChEBI" id="CHEBI:15377"/>
        <dbReference type="ChEBI" id="CHEBI:15378"/>
        <dbReference type="ChEBI" id="CHEBI:29985"/>
        <dbReference type="ChEBI" id="CHEBI:30616"/>
        <dbReference type="ChEBI" id="CHEBI:43474"/>
        <dbReference type="ChEBI" id="CHEBI:58359"/>
        <dbReference type="ChEBI" id="CHEBI:78515"/>
        <dbReference type="ChEBI" id="CHEBI:78516"/>
        <dbReference type="ChEBI" id="CHEBI:456216"/>
    </reaction>
</comment>
<dbReference type="PANTHER" id="PTHR15004">
    <property type="entry name" value="GLUTAMYL-TRNA(GLN) AMIDOTRANSFERASE SUBUNIT C, MITOCHONDRIAL"/>
    <property type="match status" value="1"/>
</dbReference>
<protein>
    <recommendedName>
        <fullName evidence="6">Aspartyl/glutamyl-tRNA(Asn/Gln) amidotransferase subunit C</fullName>
        <shortName evidence="6">Asp/Glu-ADT subunit C</shortName>
        <ecNumber evidence="6">6.3.5.-</ecNumber>
    </recommendedName>
</protein>
<dbReference type="InterPro" id="IPR036113">
    <property type="entry name" value="Asp/Glu-ADT_sf_sub_c"/>
</dbReference>
<dbReference type="GO" id="GO:0006450">
    <property type="term" value="P:regulation of translational fidelity"/>
    <property type="evidence" value="ECO:0007669"/>
    <property type="project" value="InterPro"/>
</dbReference>
<comment type="catalytic activity">
    <reaction evidence="5 6">
        <text>L-glutamyl-tRNA(Gln) + L-glutamine + ATP + H2O = L-glutaminyl-tRNA(Gln) + L-glutamate + ADP + phosphate + H(+)</text>
        <dbReference type="Rhea" id="RHEA:17521"/>
        <dbReference type="Rhea" id="RHEA-COMP:9681"/>
        <dbReference type="Rhea" id="RHEA-COMP:9684"/>
        <dbReference type="ChEBI" id="CHEBI:15377"/>
        <dbReference type="ChEBI" id="CHEBI:15378"/>
        <dbReference type="ChEBI" id="CHEBI:29985"/>
        <dbReference type="ChEBI" id="CHEBI:30616"/>
        <dbReference type="ChEBI" id="CHEBI:43474"/>
        <dbReference type="ChEBI" id="CHEBI:58359"/>
        <dbReference type="ChEBI" id="CHEBI:78520"/>
        <dbReference type="ChEBI" id="CHEBI:78521"/>
        <dbReference type="ChEBI" id="CHEBI:456216"/>
    </reaction>
</comment>
<dbReference type="SUPFAM" id="SSF141000">
    <property type="entry name" value="Glu-tRNAGln amidotransferase C subunit"/>
    <property type="match status" value="1"/>
</dbReference>
<keyword evidence="6" id="KW-0547">Nucleotide-binding</keyword>
<dbReference type="GO" id="GO:0005524">
    <property type="term" value="F:ATP binding"/>
    <property type="evidence" value="ECO:0007669"/>
    <property type="project" value="UniProtKB-KW"/>
</dbReference>
<comment type="function">
    <text evidence="3 6">Allows the formation of correctly charged Asn-tRNA(Asn) or Gln-tRNA(Gln) through the transamidation of misacylated Asp-tRNA(Asn) or Glu-tRNA(Gln) in organisms which lack either or both of asparaginyl-tRNA or glutaminyl-tRNA synthetases. The reaction takes place in the presence of glutamine and ATP through an activated phospho-Asp-tRNA(Asn) or phospho-Glu-tRNA(Gln).</text>
</comment>
<dbReference type="EMBL" id="FNOU01000002">
    <property type="protein sequence ID" value="SDX39541.1"/>
    <property type="molecule type" value="Genomic_DNA"/>
</dbReference>
<dbReference type="RefSeq" id="WP_090242685.1">
    <property type="nucleotide sequence ID" value="NZ_FNOU01000002.1"/>
</dbReference>
<dbReference type="Pfam" id="PF02686">
    <property type="entry name" value="GatC"/>
    <property type="match status" value="1"/>
</dbReference>
<organism evidence="7 8">
    <name type="scientific">Eubacterium barkeri</name>
    <name type="common">Clostridium barkeri</name>
    <dbReference type="NCBI Taxonomy" id="1528"/>
    <lineage>
        <taxon>Bacteria</taxon>
        <taxon>Bacillati</taxon>
        <taxon>Bacillota</taxon>
        <taxon>Clostridia</taxon>
        <taxon>Eubacteriales</taxon>
        <taxon>Eubacteriaceae</taxon>
        <taxon>Eubacterium</taxon>
    </lineage>
</organism>
<keyword evidence="7" id="KW-0808">Transferase</keyword>
<evidence type="ECO:0000256" key="5">
    <source>
        <dbReference type="ARBA" id="ARBA00047913"/>
    </source>
</evidence>
<keyword evidence="8" id="KW-1185">Reference proteome</keyword>
<accession>A0A1H3BD28</accession>
<dbReference type="GO" id="GO:0070681">
    <property type="term" value="P:glutaminyl-tRNAGln biosynthesis via transamidation"/>
    <property type="evidence" value="ECO:0007669"/>
    <property type="project" value="TreeGrafter"/>
</dbReference>
<evidence type="ECO:0000313" key="8">
    <source>
        <dbReference type="Proteomes" id="UP000199652"/>
    </source>
</evidence>
<dbReference type="PANTHER" id="PTHR15004:SF0">
    <property type="entry name" value="GLUTAMYL-TRNA(GLN) AMIDOTRANSFERASE SUBUNIT C, MITOCHONDRIAL"/>
    <property type="match status" value="1"/>
</dbReference>
<keyword evidence="6" id="KW-0648">Protein biosynthesis</keyword>
<comment type="similarity">
    <text evidence="1 6">Belongs to the GatC family.</text>
</comment>
<evidence type="ECO:0000256" key="6">
    <source>
        <dbReference type="HAMAP-Rule" id="MF_00122"/>
    </source>
</evidence>
<reference evidence="8" key="1">
    <citation type="submission" date="2016-10" db="EMBL/GenBank/DDBJ databases">
        <authorList>
            <person name="Varghese N."/>
            <person name="Submissions S."/>
        </authorList>
    </citation>
    <scope>NUCLEOTIDE SEQUENCE [LARGE SCALE GENOMIC DNA]</scope>
    <source>
        <strain evidence="8">VPI 5359</strain>
    </source>
</reference>
<keyword evidence="6" id="KW-0067">ATP-binding</keyword>
<gene>
    <name evidence="6" type="primary">gatC</name>
    <name evidence="7" type="ORF">SAMN04488579_10223</name>
</gene>
<name>A0A1H3BD28_EUBBA</name>
<dbReference type="NCBIfam" id="TIGR00135">
    <property type="entry name" value="gatC"/>
    <property type="match status" value="1"/>
</dbReference>
<dbReference type="Gene3D" id="1.10.20.60">
    <property type="entry name" value="Glu-tRNAGln amidotransferase C subunit, N-terminal domain"/>
    <property type="match status" value="1"/>
</dbReference>
<dbReference type="OrthoDB" id="9813938at2"/>
<evidence type="ECO:0000256" key="4">
    <source>
        <dbReference type="ARBA" id="ARBA00047380"/>
    </source>
</evidence>
<dbReference type="GO" id="GO:0050567">
    <property type="term" value="F:glutaminyl-tRNA synthase (glutamine-hydrolyzing) activity"/>
    <property type="evidence" value="ECO:0007669"/>
    <property type="project" value="UniProtKB-UniRule"/>
</dbReference>
<dbReference type="Proteomes" id="UP000199652">
    <property type="component" value="Unassembled WGS sequence"/>
</dbReference>
<dbReference type="EC" id="6.3.5.-" evidence="6"/>
<dbReference type="GO" id="GO:0050566">
    <property type="term" value="F:asparaginyl-tRNA synthase (glutamine-hydrolyzing) activity"/>
    <property type="evidence" value="ECO:0007669"/>
    <property type="project" value="RHEA"/>
</dbReference>
<dbReference type="HAMAP" id="MF_00122">
    <property type="entry name" value="GatC"/>
    <property type="match status" value="1"/>
</dbReference>
<dbReference type="InterPro" id="IPR003837">
    <property type="entry name" value="GatC"/>
</dbReference>
<evidence type="ECO:0000256" key="2">
    <source>
        <dbReference type="ARBA" id="ARBA00011123"/>
    </source>
</evidence>
<dbReference type="AlphaFoldDB" id="A0A1H3BD28"/>
<sequence length="95" mass="10543">MSISREEVTYVADLARIEFDGAETDRLADELGAILNYMETLDQLDTSGVKPTEHILPVQNVFRKDEVKPSLPIEEVLANAPVVEAGCFKVPRVVE</sequence>
<evidence type="ECO:0000313" key="7">
    <source>
        <dbReference type="EMBL" id="SDX39541.1"/>
    </source>
</evidence>
<proteinExistence type="inferred from homology"/>
<keyword evidence="6" id="KW-0436">Ligase</keyword>
<evidence type="ECO:0000256" key="1">
    <source>
        <dbReference type="ARBA" id="ARBA00010757"/>
    </source>
</evidence>
<dbReference type="GO" id="GO:0006412">
    <property type="term" value="P:translation"/>
    <property type="evidence" value="ECO:0007669"/>
    <property type="project" value="UniProtKB-UniRule"/>
</dbReference>
<dbReference type="STRING" id="1528.SAMN04488579_10223"/>